<name>A0A1D3K8Z2_PSEVE</name>
<evidence type="ECO:0000313" key="2">
    <source>
        <dbReference type="Proteomes" id="UP000245431"/>
    </source>
</evidence>
<gene>
    <name evidence="1" type="ORF">PVE_R2G0696</name>
</gene>
<dbReference type="RefSeq" id="WP_017849296.1">
    <property type="nucleotide sequence ID" value="NZ_AOUH01000042.1"/>
</dbReference>
<organism evidence="1 2">
    <name type="scientific">Pseudomonas veronii 1YdBTEX2</name>
    <dbReference type="NCBI Taxonomy" id="1295141"/>
    <lineage>
        <taxon>Bacteria</taxon>
        <taxon>Pseudomonadati</taxon>
        <taxon>Pseudomonadota</taxon>
        <taxon>Gammaproteobacteria</taxon>
        <taxon>Pseudomonadales</taxon>
        <taxon>Pseudomonadaceae</taxon>
        <taxon>Pseudomonas</taxon>
    </lineage>
</organism>
<dbReference type="EMBL" id="LT599584">
    <property type="protein sequence ID" value="SBW84722.1"/>
    <property type="molecule type" value="Genomic_DNA"/>
</dbReference>
<dbReference type="AlphaFoldDB" id="A0A1D3K8Z2"/>
<reference evidence="2" key="1">
    <citation type="submission" date="2016-07" db="EMBL/GenBank/DDBJ databases">
        <authorList>
            <person name="Florea S."/>
            <person name="Webb J.S."/>
            <person name="Jaromczyk J."/>
            <person name="Schardl C.L."/>
        </authorList>
    </citation>
    <scope>NUCLEOTIDE SEQUENCE [LARGE SCALE GENOMIC DNA]</scope>
    <source>
        <strain evidence="2">1YdBTEX2</strain>
    </source>
</reference>
<dbReference type="Proteomes" id="UP000245431">
    <property type="component" value="Chromosome PVE_r2"/>
</dbReference>
<protein>
    <submittedName>
        <fullName evidence="1">Diverged AAA-family ATPase containing protein</fullName>
    </submittedName>
</protein>
<sequence>MIDEIYKFTEEKYFTSGDFNGLTLHELLIKLNLGKAEVIAEIRAGIENDVLTIEHQGNPHIKPFSDVKKDKMIEFLDESKGETNFCMYPHPKKLESAAAGEFFRDAPFTYELAKGAGQLDFRAFDLSTLEFYRNDPRYHYETNSIQGQICVTDEHFESEGMPEHDQVLLQGFGFAYDNELNRYAGVILRYLNKLSPEHQRIWAAKQIKKGEVWLHPEYFAMSFQGSWGTKLSIFDAFVQELDQVNKMCERMEKPKLFRDSYCEERIRGFEFLLRPTKSEFGSFVHLLDKMMSDNISKDFFRGDLELERDVTRKSDGKVIVEPKGTIQLLDEWLHKFYRSAEREDPVKELIDTFRKIRKLRQEPAHRIGLDIFDQSIFREQRALIIEAYNAVRLLRMILALHPKVEEDPPQINDWLREGKIWDF</sequence>
<accession>A0A1D3K8Z2</accession>
<evidence type="ECO:0000313" key="1">
    <source>
        <dbReference type="EMBL" id="SBW84722.1"/>
    </source>
</evidence>
<proteinExistence type="predicted"/>